<reference evidence="1 2" key="1">
    <citation type="submission" date="2023-02" db="EMBL/GenBank/DDBJ databases">
        <title>LHISI_Scaffold_Assembly.</title>
        <authorList>
            <person name="Stuart O.P."/>
            <person name="Cleave R."/>
            <person name="Magrath M.J.L."/>
            <person name="Mikheyev A.S."/>
        </authorList>
    </citation>
    <scope>NUCLEOTIDE SEQUENCE [LARGE SCALE GENOMIC DNA]</scope>
    <source>
        <strain evidence="1">Daus_M_001</strain>
        <tissue evidence="1">Leg muscle</tissue>
    </source>
</reference>
<sequence length="149" mass="17185">MEFLQPPKPLSFEGDFGSNWKKWKQLFKVYLKATGAEEKNDKVKIAILLHMMGEEAQELYATFDISMSTTDSKKFDQVLQSLEDYVLPEANQSVERHKFNSRMQEEYKCVDSFVTALRCLRAKCGFGALRDDLIKDCIVCGIRDAQLKE</sequence>
<accession>A0ABQ9I0E1</accession>
<evidence type="ECO:0000313" key="1">
    <source>
        <dbReference type="EMBL" id="KAJ8890117.1"/>
    </source>
</evidence>
<dbReference type="Proteomes" id="UP001159363">
    <property type="component" value="Chromosome 3"/>
</dbReference>
<evidence type="ECO:0000313" key="2">
    <source>
        <dbReference type="Proteomes" id="UP001159363"/>
    </source>
</evidence>
<name>A0ABQ9I0E1_9NEOP</name>
<gene>
    <name evidence="1" type="ORF">PR048_009624</name>
</gene>
<dbReference type="PANTHER" id="PTHR33198:SF19">
    <property type="entry name" value="CCHC-TYPE DOMAIN-CONTAINING PROTEIN"/>
    <property type="match status" value="1"/>
</dbReference>
<dbReference type="EMBL" id="JARBHB010000003">
    <property type="protein sequence ID" value="KAJ8890117.1"/>
    <property type="molecule type" value="Genomic_DNA"/>
</dbReference>
<organism evidence="1 2">
    <name type="scientific">Dryococelus australis</name>
    <dbReference type="NCBI Taxonomy" id="614101"/>
    <lineage>
        <taxon>Eukaryota</taxon>
        <taxon>Metazoa</taxon>
        <taxon>Ecdysozoa</taxon>
        <taxon>Arthropoda</taxon>
        <taxon>Hexapoda</taxon>
        <taxon>Insecta</taxon>
        <taxon>Pterygota</taxon>
        <taxon>Neoptera</taxon>
        <taxon>Polyneoptera</taxon>
        <taxon>Phasmatodea</taxon>
        <taxon>Verophasmatodea</taxon>
        <taxon>Anareolatae</taxon>
        <taxon>Phasmatidae</taxon>
        <taxon>Eurycanthinae</taxon>
        <taxon>Dryococelus</taxon>
    </lineage>
</organism>
<proteinExistence type="predicted"/>
<comment type="caution">
    <text evidence="1">The sequence shown here is derived from an EMBL/GenBank/DDBJ whole genome shotgun (WGS) entry which is preliminary data.</text>
</comment>
<dbReference type="PANTHER" id="PTHR33198">
    <property type="entry name" value="ANK_REP_REGION DOMAIN-CONTAINING PROTEIN-RELATED"/>
    <property type="match status" value="1"/>
</dbReference>
<evidence type="ECO:0008006" key="3">
    <source>
        <dbReference type="Google" id="ProtNLM"/>
    </source>
</evidence>
<keyword evidence="2" id="KW-1185">Reference proteome</keyword>
<protein>
    <recommendedName>
        <fullName evidence="3">Gag protein</fullName>
    </recommendedName>
</protein>